<dbReference type="RefSeq" id="WP_272142164.1">
    <property type="nucleotide sequence ID" value="NZ_JAQNDM010000002.1"/>
</dbReference>
<accession>A0ABT5DID3</accession>
<name>A0ABT5DID3_9BACT</name>
<gene>
    <name evidence="1" type="ORF">POL68_26760</name>
</gene>
<dbReference type="Proteomes" id="UP001221838">
    <property type="component" value="Unassembled WGS sequence"/>
</dbReference>
<proteinExistence type="predicted"/>
<dbReference type="EMBL" id="JAQNDM010000002">
    <property type="protein sequence ID" value="MDC0712096.1"/>
    <property type="molecule type" value="Genomic_DNA"/>
</dbReference>
<protein>
    <submittedName>
        <fullName evidence="1">Head protein</fullName>
    </submittedName>
</protein>
<evidence type="ECO:0000313" key="2">
    <source>
        <dbReference type="Proteomes" id="UP001221838"/>
    </source>
</evidence>
<comment type="caution">
    <text evidence="1">The sequence shown here is derived from an EMBL/GenBank/DDBJ whole genome shotgun (WGS) entry which is preliminary data.</text>
</comment>
<keyword evidence="2" id="KW-1185">Reference proteome</keyword>
<sequence length="185" mass="21016">MSTRKLLSAAKALIAELQSSTAHPEQRELLNAVFDALLFIDSTGQIYAFEDYRRHLASDDLPLVVASFDTRQAAETWLQKHPEPPSSALILIADQYHELAFIRELNLRRISPHPVLDEFLRALIRDGLPPAVASFTTRQEAETWFKGQDTLGRQSLIRIAGRPYLAVYQPRIQHRAIYPFPAFPP</sequence>
<reference evidence="1 2" key="1">
    <citation type="submission" date="2022-11" db="EMBL/GenBank/DDBJ databases">
        <title>Minimal conservation of predation-associated metabolite biosynthetic gene clusters underscores biosynthetic potential of Myxococcota including descriptions for ten novel species: Archangium lansinium sp. nov., Myxococcus landrumus sp. nov., Nannocystis bai.</title>
        <authorList>
            <person name="Ahearne A."/>
            <person name="Stevens C."/>
            <person name="Dowd S."/>
        </authorList>
    </citation>
    <scope>NUCLEOTIDE SEQUENCE [LARGE SCALE GENOMIC DNA]</scope>
    <source>
        <strain evidence="1 2">NCWAL01</strain>
    </source>
</reference>
<evidence type="ECO:0000313" key="1">
    <source>
        <dbReference type="EMBL" id="MDC0712096.1"/>
    </source>
</evidence>
<organism evidence="1 2">
    <name type="scientific">Stigmatella ashevillensis</name>
    <dbReference type="NCBI Taxonomy" id="2995309"/>
    <lineage>
        <taxon>Bacteria</taxon>
        <taxon>Pseudomonadati</taxon>
        <taxon>Myxococcota</taxon>
        <taxon>Myxococcia</taxon>
        <taxon>Myxococcales</taxon>
        <taxon>Cystobacterineae</taxon>
        <taxon>Archangiaceae</taxon>
        <taxon>Stigmatella</taxon>
    </lineage>
</organism>